<evidence type="ECO:0000313" key="2">
    <source>
        <dbReference type="WBParaSite" id="jg26209"/>
    </source>
</evidence>
<dbReference type="Proteomes" id="UP000887574">
    <property type="component" value="Unplaced"/>
</dbReference>
<organism evidence="1 2">
    <name type="scientific">Ditylenchus dipsaci</name>
    <dbReference type="NCBI Taxonomy" id="166011"/>
    <lineage>
        <taxon>Eukaryota</taxon>
        <taxon>Metazoa</taxon>
        <taxon>Ecdysozoa</taxon>
        <taxon>Nematoda</taxon>
        <taxon>Chromadorea</taxon>
        <taxon>Rhabditida</taxon>
        <taxon>Tylenchina</taxon>
        <taxon>Tylenchomorpha</taxon>
        <taxon>Sphaerularioidea</taxon>
        <taxon>Anguinidae</taxon>
        <taxon>Anguininae</taxon>
        <taxon>Ditylenchus</taxon>
    </lineage>
</organism>
<accession>A0A915E4V3</accession>
<evidence type="ECO:0000313" key="1">
    <source>
        <dbReference type="Proteomes" id="UP000887574"/>
    </source>
</evidence>
<sequence>MELVGFEPNQFLSCGIDAKAVRGVQILKYLSSDVSAKVGLEDIKSCSNTIQPEQQEKELSSDNVVEITKKSVLMTGFLLGFQVMDTEATDLLTEKTLNHLEKCAGSCLF</sequence>
<name>A0A915E4V3_9BILA</name>
<dbReference type="AlphaFoldDB" id="A0A915E4V3"/>
<reference evidence="2" key="1">
    <citation type="submission" date="2022-11" db="UniProtKB">
        <authorList>
            <consortium name="WormBaseParasite"/>
        </authorList>
    </citation>
    <scope>IDENTIFICATION</scope>
</reference>
<keyword evidence="1" id="KW-1185">Reference proteome</keyword>
<dbReference type="WBParaSite" id="jg26209">
    <property type="protein sequence ID" value="jg26209"/>
    <property type="gene ID" value="jg26209"/>
</dbReference>
<proteinExistence type="predicted"/>
<protein>
    <submittedName>
        <fullName evidence="2">Uncharacterized protein</fullName>
    </submittedName>
</protein>